<dbReference type="Proteomes" id="UP000236291">
    <property type="component" value="Unassembled WGS sequence"/>
</dbReference>
<dbReference type="AlphaFoldDB" id="A0A2K3KWN5"/>
<gene>
    <name evidence="1" type="ORF">L195_g057651</name>
</gene>
<reference evidence="1 2" key="1">
    <citation type="journal article" date="2014" name="Am. J. Bot.">
        <title>Genome assembly and annotation for red clover (Trifolium pratense; Fabaceae).</title>
        <authorList>
            <person name="Istvanek J."/>
            <person name="Jaros M."/>
            <person name="Krenek A."/>
            <person name="Repkova J."/>
        </authorList>
    </citation>
    <scope>NUCLEOTIDE SEQUENCE [LARGE SCALE GENOMIC DNA]</scope>
    <source>
        <strain evidence="2">cv. Tatra</strain>
        <tissue evidence="1">Young leaves</tissue>
    </source>
</reference>
<protein>
    <submittedName>
        <fullName evidence="1">Uncharacterized protein</fullName>
    </submittedName>
</protein>
<accession>A0A2K3KWN5</accession>
<organism evidence="1 2">
    <name type="scientific">Trifolium pratense</name>
    <name type="common">Red clover</name>
    <dbReference type="NCBI Taxonomy" id="57577"/>
    <lineage>
        <taxon>Eukaryota</taxon>
        <taxon>Viridiplantae</taxon>
        <taxon>Streptophyta</taxon>
        <taxon>Embryophyta</taxon>
        <taxon>Tracheophyta</taxon>
        <taxon>Spermatophyta</taxon>
        <taxon>Magnoliopsida</taxon>
        <taxon>eudicotyledons</taxon>
        <taxon>Gunneridae</taxon>
        <taxon>Pentapetalae</taxon>
        <taxon>rosids</taxon>
        <taxon>fabids</taxon>
        <taxon>Fabales</taxon>
        <taxon>Fabaceae</taxon>
        <taxon>Papilionoideae</taxon>
        <taxon>50 kb inversion clade</taxon>
        <taxon>NPAAA clade</taxon>
        <taxon>Hologalegina</taxon>
        <taxon>IRL clade</taxon>
        <taxon>Trifolieae</taxon>
        <taxon>Trifolium</taxon>
    </lineage>
</organism>
<comment type="caution">
    <text evidence="1">The sequence shown here is derived from an EMBL/GenBank/DDBJ whole genome shotgun (WGS) entry which is preliminary data.</text>
</comment>
<sequence length="69" mass="7598">GYGLSGDMIKVDGRKAQSLNLVGLGVKHPEVVASCSLDVEKHLESPFLSSEPFLFPSPRPDIVLRFRLF</sequence>
<dbReference type="EMBL" id="ASHM01115363">
    <property type="protein sequence ID" value="PNX70695.1"/>
    <property type="molecule type" value="Genomic_DNA"/>
</dbReference>
<reference evidence="1 2" key="2">
    <citation type="journal article" date="2017" name="Front. Plant Sci.">
        <title>Gene Classification and Mining of Molecular Markers Useful in Red Clover (Trifolium pratense) Breeding.</title>
        <authorList>
            <person name="Istvanek J."/>
            <person name="Dluhosova J."/>
            <person name="Dluhos P."/>
            <person name="Patkova L."/>
            <person name="Nedelnik J."/>
            <person name="Repkova J."/>
        </authorList>
    </citation>
    <scope>NUCLEOTIDE SEQUENCE [LARGE SCALE GENOMIC DNA]</scope>
    <source>
        <strain evidence="2">cv. Tatra</strain>
        <tissue evidence="1">Young leaves</tissue>
    </source>
</reference>
<evidence type="ECO:0000313" key="1">
    <source>
        <dbReference type="EMBL" id="PNX70695.1"/>
    </source>
</evidence>
<feature type="non-terminal residue" evidence="1">
    <location>
        <position position="1"/>
    </location>
</feature>
<evidence type="ECO:0000313" key="2">
    <source>
        <dbReference type="Proteomes" id="UP000236291"/>
    </source>
</evidence>
<name>A0A2K3KWN5_TRIPR</name>
<proteinExistence type="predicted"/>